<feature type="domain" description="DUF4325" evidence="1">
    <location>
        <begin position="27"/>
        <end position="88"/>
    </location>
</feature>
<organism evidence="2 3">
    <name type="scientific">Flavobacterium aquidurense</name>
    <dbReference type="NCBI Taxonomy" id="362413"/>
    <lineage>
        <taxon>Bacteria</taxon>
        <taxon>Pseudomonadati</taxon>
        <taxon>Bacteroidota</taxon>
        <taxon>Flavobacteriia</taxon>
        <taxon>Flavobacteriales</taxon>
        <taxon>Flavobacteriaceae</taxon>
        <taxon>Flavobacterium</taxon>
    </lineage>
</organism>
<dbReference type="RefSeq" id="WP_055097849.1">
    <property type="nucleotide sequence ID" value="NZ_JRLF01000015.1"/>
</dbReference>
<dbReference type="Pfam" id="PF14213">
    <property type="entry name" value="DUF4325"/>
    <property type="match status" value="1"/>
</dbReference>
<gene>
    <name evidence="2" type="ORF">RC62_2270</name>
</gene>
<dbReference type="InterPro" id="IPR025474">
    <property type="entry name" value="DUF4325"/>
</dbReference>
<dbReference type="AlphaFoldDB" id="A0A0Q0WMU3"/>
<proteinExistence type="predicted"/>
<sequence>MKDILLLRKKFGNVTGLRHCSVSDKSGEDFYHEFLNEEFKKSFEKGNVLVVDLDGNRGYSPSFIDESFGNLVYDFNLQNVSKYLEIKSDTFKFWEASIKDVTLPLWEIRRQNKNLPKKTKSHKAWWRFIDNKFEEKVWIECNKQ</sequence>
<name>A0A0Q0WMU3_9FLAO</name>
<comment type="caution">
    <text evidence="2">The sequence shown here is derived from an EMBL/GenBank/DDBJ whole genome shotgun (WGS) entry which is preliminary data.</text>
</comment>
<dbReference type="PATRIC" id="fig|362413.3.peg.2211"/>
<accession>A0A0Q0WMU3</accession>
<protein>
    <recommendedName>
        <fullName evidence="1">DUF4325 domain-containing protein</fullName>
    </recommendedName>
</protein>
<dbReference type="STRING" id="362413.RC62_2270"/>
<reference evidence="2 3" key="1">
    <citation type="submission" date="2014-09" db="EMBL/GenBank/DDBJ databases">
        <title>Genome sequence of Flavobacterium aquidurense RC62.</title>
        <authorList>
            <person name="Kim J.F."/>
            <person name="Kwak M.-J."/>
        </authorList>
    </citation>
    <scope>NUCLEOTIDE SEQUENCE [LARGE SCALE GENOMIC DNA]</scope>
    <source>
        <strain evidence="2 3">RC62</strain>
    </source>
</reference>
<evidence type="ECO:0000313" key="2">
    <source>
        <dbReference type="EMBL" id="KQB37104.1"/>
    </source>
</evidence>
<dbReference type="OrthoDB" id="1551124at2"/>
<dbReference type="Proteomes" id="UP000050443">
    <property type="component" value="Unassembled WGS sequence"/>
</dbReference>
<evidence type="ECO:0000313" key="3">
    <source>
        <dbReference type="Proteomes" id="UP000050443"/>
    </source>
</evidence>
<dbReference type="EMBL" id="JRLF01000015">
    <property type="protein sequence ID" value="KQB37104.1"/>
    <property type="molecule type" value="Genomic_DNA"/>
</dbReference>
<evidence type="ECO:0000259" key="1">
    <source>
        <dbReference type="Pfam" id="PF14213"/>
    </source>
</evidence>